<proteinExistence type="predicted"/>
<evidence type="ECO:0000313" key="2">
    <source>
        <dbReference type="Proteomes" id="UP000828251"/>
    </source>
</evidence>
<comment type="caution">
    <text evidence="1">The sequence shown here is derived from an EMBL/GenBank/DDBJ whole genome shotgun (WGS) entry which is preliminary data.</text>
</comment>
<name>A0A9D4A9T0_9ROSI</name>
<keyword evidence="2" id="KW-1185">Reference proteome</keyword>
<protein>
    <submittedName>
        <fullName evidence="1">Uncharacterized protein</fullName>
    </submittedName>
</protein>
<organism evidence="1 2">
    <name type="scientific">Gossypium stocksii</name>
    <dbReference type="NCBI Taxonomy" id="47602"/>
    <lineage>
        <taxon>Eukaryota</taxon>
        <taxon>Viridiplantae</taxon>
        <taxon>Streptophyta</taxon>
        <taxon>Embryophyta</taxon>
        <taxon>Tracheophyta</taxon>
        <taxon>Spermatophyta</taxon>
        <taxon>Magnoliopsida</taxon>
        <taxon>eudicotyledons</taxon>
        <taxon>Gunneridae</taxon>
        <taxon>Pentapetalae</taxon>
        <taxon>rosids</taxon>
        <taxon>malvids</taxon>
        <taxon>Malvales</taxon>
        <taxon>Malvaceae</taxon>
        <taxon>Malvoideae</taxon>
        <taxon>Gossypium</taxon>
    </lineage>
</organism>
<dbReference type="AlphaFoldDB" id="A0A9D4A9T0"/>
<accession>A0A9D4A9T0</accession>
<evidence type="ECO:0000313" key="1">
    <source>
        <dbReference type="EMBL" id="KAH1097402.1"/>
    </source>
</evidence>
<dbReference type="Proteomes" id="UP000828251">
    <property type="component" value="Unassembled WGS sequence"/>
</dbReference>
<sequence length="87" mass="9477">MSCNRLGSLGKEKIQLRRSLGMGKGVASNKVMAKVPAGYERVAATPKFKQCKVSVIQNFSLGCRRVTASNFGLCRQIAVDQSSQAKW</sequence>
<gene>
    <name evidence="1" type="ORF">J1N35_014323</name>
</gene>
<reference evidence="1 2" key="1">
    <citation type="journal article" date="2021" name="Plant Biotechnol. J.">
        <title>Multi-omics assisted identification of the key and species-specific regulatory components of drought-tolerant mechanisms in Gossypium stocksii.</title>
        <authorList>
            <person name="Yu D."/>
            <person name="Ke L."/>
            <person name="Zhang D."/>
            <person name="Wu Y."/>
            <person name="Sun Y."/>
            <person name="Mei J."/>
            <person name="Sun J."/>
            <person name="Sun Y."/>
        </authorList>
    </citation>
    <scope>NUCLEOTIDE SEQUENCE [LARGE SCALE GENOMIC DNA]</scope>
    <source>
        <strain evidence="2">cv. E1</strain>
        <tissue evidence="1">Leaf</tissue>
    </source>
</reference>
<dbReference type="EMBL" id="JAIQCV010000005">
    <property type="protein sequence ID" value="KAH1097402.1"/>
    <property type="molecule type" value="Genomic_DNA"/>
</dbReference>